<dbReference type="EMBL" id="GBXM01037583">
    <property type="protein sequence ID" value="JAH70994.1"/>
    <property type="molecule type" value="Transcribed_RNA"/>
</dbReference>
<evidence type="ECO:0000313" key="1">
    <source>
        <dbReference type="EMBL" id="JAH70994.1"/>
    </source>
</evidence>
<protein>
    <submittedName>
        <fullName evidence="1">Uncharacterized protein</fullName>
    </submittedName>
</protein>
<organism evidence="1">
    <name type="scientific">Anguilla anguilla</name>
    <name type="common">European freshwater eel</name>
    <name type="synonym">Muraena anguilla</name>
    <dbReference type="NCBI Taxonomy" id="7936"/>
    <lineage>
        <taxon>Eukaryota</taxon>
        <taxon>Metazoa</taxon>
        <taxon>Chordata</taxon>
        <taxon>Craniata</taxon>
        <taxon>Vertebrata</taxon>
        <taxon>Euteleostomi</taxon>
        <taxon>Actinopterygii</taxon>
        <taxon>Neopterygii</taxon>
        <taxon>Teleostei</taxon>
        <taxon>Anguilliformes</taxon>
        <taxon>Anguillidae</taxon>
        <taxon>Anguilla</taxon>
    </lineage>
</organism>
<name>A0A0E9UYP0_ANGAN</name>
<accession>A0A0E9UYP0</accession>
<proteinExistence type="predicted"/>
<reference evidence="1" key="2">
    <citation type="journal article" date="2015" name="Fish Shellfish Immunol.">
        <title>Early steps in the European eel (Anguilla anguilla)-Vibrio vulnificus interaction in the gills: Role of the RtxA13 toxin.</title>
        <authorList>
            <person name="Callol A."/>
            <person name="Pajuelo D."/>
            <person name="Ebbesson L."/>
            <person name="Teles M."/>
            <person name="MacKenzie S."/>
            <person name="Amaro C."/>
        </authorList>
    </citation>
    <scope>NUCLEOTIDE SEQUENCE</scope>
</reference>
<dbReference type="AlphaFoldDB" id="A0A0E9UYP0"/>
<reference evidence="1" key="1">
    <citation type="submission" date="2014-11" db="EMBL/GenBank/DDBJ databases">
        <authorList>
            <person name="Amaro Gonzalez C."/>
        </authorList>
    </citation>
    <scope>NUCLEOTIDE SEQUENCE</scope>
</reference>
<sequence length="18" mass="2366">MHVVLLMKEWCRRRKSRH</sequence>